<evidence type="ECO:0000256" key="9">
    <source>
        <dbReference type="ARBA" id="ARBA00093307"/>
    </source>
</evidence>
<keyword evidence="8" id="KW-0539">Nucleus</keyword>
<evidence type="ECO:0000256" key="4">
    <source>
        <dbReference type="ARBA" id="ARBA00022454"/>
    </source>
</evidence>
<comment type="subcellular location">
    <subcellularLocation>
        <location evidence="1">Chromosome</location>
    </subcellularLocation>
    <subcellularLocation>
        <location evidence="2">Nucleus</location>
        <location evidence="2">Nucleolus</location>
    </subcellularLocation>
</comment>
<dbReference type="PANTHER" id="PTHR13557">
    <property type="entry name" value="COILED-COIL DOMAIN-CONTAINING PROTEIN 86"/>
    <property type="match status" value="1"/>
</dbReference>
<keyword evidence="7" id="KW-0175">Coiled coil</keyword>
<dbReference type="PANTHER" id="PTHR13557:SF1">
    <property type="entry name" value="COILED-COIL DOMAIN-CONTAINING PROTEIN 86"/>
    <property type="match status" value="1"/>
</dbReference>
<dbReference type="Proteomes" id="UP000035680">
    <property type="component" value="Unassembled WGS sequence"/>
</dbReference>
<proteinExistence type="predicted"/>
<evidence type="ECO:0000256" key="1">
    <source>
        <dbReference type="ARBA" id="ARBA00004286"/>
    </source>
</evidence>
<keyword evidence="4" id="KW-0158">Chromosome</keyword>
<evidence type="ECO:0000256" key="2">
    <source>
        <dbReference type="ARBA" id="ARBA00004604"/>
    </source>
</evidence>
<dbReference type="STRING" id="75913.A0A0K0G1E1"/>
<dbReference type="InterPro" id="IPR026570">
    <property type="entry name" value="CCDC86"/>
</dbReference>
<evidence type="ECO:0000313" key="12">
    <source>
        <dbReference type="WBParaSite" id="SVE_1853200.1"/>
    </source>
</evidence>
<accession>A0A0K0G1E1</accession>
<feature type="region of interest" description="Disordered" evidence="10">
    <location>
        <begin position="189"/>
        <end position="211"/>
    </location>
</feature>
<evidence type="ECO:0000256" key="6">
    <source>
        <dbReference type="ARBA" id="ARBA00022934"/>
    </source>
</evidence>
<keyword evidence="6" id="KW-0164">Citrullination</keyword>
<protein>
    <recommendedName>
        <fullName evidence="3">Coiled-coil domain-containing protein 86</fullName>
    </recommendedName>
</protein>
<sequence length="246" mass="29499">MILNNLVKSTGATNFVIQSVRHNCPWHRTSFTPYYFPFHMNHKLRTGSFEARQKTYGGRLMIMRRVLREQPFLGWNHDTRIKNQKLQTPFWVVNSCLFNFSFSVPVPMISFYDVWIMDCETNTPSSSVQEESTTAIPQGKAKSGKWWKPEVKRFTSVIIKSKGSKKSWEKKVEERKKLEIAKRLQQQMRDQVAEKKRQERERQEEKKRRYEENLKKNEIVQVIKNTEKLRRMKKKDLRKLVKRDTN</sequence>
<dbReference type="AlphaFoldDB" id="A0A0K0G1E1"/>
<dbReference type="WBParaSite" id="SVE_1853200.1">
    <property type="protein sequence ID" value="SVE_1853200.1"/>
    <property type="gene ID" value="SVE_1853200"/>
</dbReference>
<keyword evidence="11" id="KW-1185">Reference proteome</keyword>
<evidence type="ECO:0000256" key="5">
    <source>
        <dbReference type="ARBA" id="ARBA00022553"/>
    </source>
</evidence>
<keyword evidence="5" id="KW-0597">Phosphoprotein</keyword>
<evidence type="ECO:0000256" key="3">
    <source>
        <dbReference type="ARBA" id="ARBA00016738"/>
    </source>
</evidence>
<reference evidence="12" key="2">
    <citation type="submission" date="2015-08" db="UniProtKB">
        <authorList>
            <consortium name="WormBaseParasite"/>
        </authorList>
    </citation>
    <scope>IDENTIFICATION</scope>
</reference>
<evidence type="ECO:0000256" key="10">
    <source>
        <dbReference type="SAM" id="MobiDB-lite"/>
    </source>
</evidence>
<name>A0A0K0G1E1_STRVS</name>
<organism evidence="11 12">
    <name type="scientific">Strongyloides venezuelensis</name>
    <name type="common">Threadworm</name>
    <dbReference type="NCBI Taxonomy" id="75913"/>
    <lineage>
        <taxon>Eukaryota</taxon>
        <taxon>Metazoa</taxon>
        <taxon>Ecdysozoa</taxon>
        <taxon>Nematoda</taxon>
        <taxon>Chromadorea</taxon>
        <taxon>Rhabditida</taxon>
        <taxon>Tylenchina</taxon>
        <taxon>Panagrolaimomorpha</taxon>
        <taxon>Strongyloidoidea</taxon>
        <taxon>Strongyloididae</taxon>
        <taxon>Strongyloides</taxon>
    </lineage>
</organism>
<dbReference type="GO" id="GO:0005730">
    <property type="term" value="C:nucleolus"/>
    <property type="evidence" value="ECO:0007669"/>
    <property type="project" value="UniProtKB-SubCell"/>
</dbReference>
<evidence type="ECO:0000256" key="8">
    <source>
        <dbReference type="ARBA" id="ARBA00023242"/>
    </source>
</evidence>
<comment type="function">
    <text evidence="9">Required for proper chromosome segregation during mitosis and error-free mitotic progression.</text>
</comment>
<evidence type="ECO:0000256" key="7">
    <source>
        <dbReference type="ARBA" id="ARBA00023054"/>
    </source>
</evidence>
<reference evidence="11" key="1">
    <citation type="submission" date="2014-07" db="EMBL/GenBank/DDBJ databases">
        <authorList>
            <person name="Martin A.A"/>
            <person name="De Silva N."/>
        </authorList>
    </citation>
    <scope>NUCLEOTIDE SEQUENCE</scope>
</reference>
<feature type="compositionally biased region" description="Basic and acidic residues" evidence="10">
    <location>
        <begin position="191"/>
        <end position="211"/>
    </location>
</feature>
<dbReference type="GO" id="GO:0005694">
    <property type="term" value="C:chromosome"/>
    <property type="evidence" value="ECO:0007669"/>
    <property type="project" value="UniProtKB-SubCell"/>
</dbReference>
<evidence type="ECO:0000313" key="11">
    <source>
        <dbReference type="Proteomes" id="UP000035680"/>
    </source>
</evidence>